<evidence type="ECO:0000313" key="3">
    <source>
        <dbReference type="Proteomes" id="UP000735302"/>
    </source>
</evidence>
<feature type="compositionally biased region" description="Polar residues" evidence="1">
    <location>
        <begin position="43"/>
        <end position="66"/>
    </location>
</feature>
<keyword evidence="3" id="KW-1185">Reference proteome</keyword>
<name>A0AAV3XQU0_9GAST</name>
<sequence>MGIRIFIPSLTISTEDDDLILATSTITAAAEQRQRDVTHTSHTHSLCGQSSFTDRATGPLQSTKRLSQAFRPSESGQSAGGWDRTRDRSQGGFAIHCVTDVFHFGYNQVNIIQKYNTVSLRTFHMNYGLRSAS</sequence>
<reference evidence="2 3" key="1">
    <citation type="journal article" date="2021" name="Elife">
        <title>Chloroplast acquisition without the gene transfer in kleptoplastic sea slugs, Plakobranchus ocellatus.</title>
        <authorList>
            <person name="Maeda T."/>
            <person name="Takahashi S."/>
            <person name="Yoshida T."/>
            <person name="Shimamura S."/>
            <person name="Takaki Y."/>
            <person name="Nagai Y."/>
            <person name="Toyoda A."/>
            <person name="Suzuki Y."/>
            <person name="Arimoto A."/>
            <person name="Ishii H."/>
            <person name="Satoh N."/>
            <person name="Nishiyama T."/>
            <person name="Hasebe M."/>
            <person name="Maruyama T."/>
            <person name="Minagawa J."/>
            <person name="Obokata J."/>
            <person name="Shigenobu S."/>
        </authorList>
    </citation>
    <scope>NUCLEOTIDE SEQUENCE [LARGE SCALE GENOMIC DNA]</scope>
</reference>
<gene>
    <name evidence="2" type="ORF">PoB_000005000</name>
</gene>
<dbReference type="EMBL" id="BLXT01000008">
    <property type="protein sequence ID" value="GFN73544.1"/>
    <property type="molecule type" value="Genomic_DNA"/>
</dbReference>
<dbReference type="Proteomes" id="UP000735302">
    <property type="component" value="Unassembled WGS sequence"/>
</dbReference>
<protein>
    <submittedName>
        <fullName evidence="2">Uncharacterized protein</fullName>
    </submittedName>
</protein>
<organism evidence="2 3">
    <name type="scientific">Plakobranchus ocellatus</name>
    <dbReference type="NCBI Taxonomy" id="259542"/>
    <lineage>
        <taxon>Eukaryota</taxon>
        <taxon>Metazoa</taxon>
        <taxon>Spiralia</taxon>
        <taxon>Lophotrochozoa</taxon>
        <taxon>Mollusca</taxon>
        <taxon>Gastropoda</taxon>
        <taxon>Heterobranchia</taxon>
        <taxon>Euthyneura</taxon>
        <taxon>Panpulmonata</taxon>
        <taxon>Sacoglossa</taxon>
        <taxon>Placobranchoidea</taxon>
        <taxon>Plakobranchidae</taxon>
        <taxon>Plakobranchus</taxon>
    </lineage>
</organism>
<proteinExistence type="predicted"/>
<evidence type="ECO:0000313" key="2">
    <source>
        <dbReference type="EMBL" id="GFN73544.1"/>
    </source>
</evidence>
<comment type="caution">
    <text evidence="2">The sequence shown here is derived from an EMBL/GenBank/DDBJ whole genome shotgun (WGS) entry which is preliminary data.</text>
</comment>
<dbReference type="AlphaFoldDB" id="A0AAV3XQU0"/>
<evidence type="ECO:0000256" key="1">
    <source>
        <dbReference type="SAM" id="MobiDB-lite"/>
    </source>
</evidence>
<feature type="region of interest" description="Disordered" evidence="1">
    <location>
        <begin position="31"/>
        <end position="85"/>
    </location>
</feature>
<accession>A0AAV3XQU0</accession>